<dbReference type="Gene3D" id="2.40.50.1020">
    <property type="entry name" value="LytTr DNA-binding domain"/>
    <property type="match status" value="1"/>
</dbReference>
<evidence type="ECO:0000259" key="2">
    <source>
        <dbReference type="PROSITE" id="PS50930"/>
    </source>
</evidence>
<dbReference type="EMBL" id="JAZDQT010000002">
    <property type="protein sequence ID" value="MEE1945601.1"/>
    <property type="molecule type" value="Genomic_DNA"/>
</dbReference>
<dbReference type="Pfam" id="PF04397">
    <property type="entry name" value="LytTR"/>
    <property type="match status" value="1"/>
</dbReference>
<keyword evidence="3" id="KW-0238">DNA-binding</keyword>
<dbReference type="SMART" id="SM00850">
    <property type="entry name" value="LytTR"/>
    <property type="match status" value="1"/>
</dbReference>
<feature type="domain" description="HTH LytTR-type" evidence="2">
    <location>
        <begin position="169"/>
        <end position="273"/>
    </location>
</feature>
<keyword evidence="1" id="KW-1133">Transmembrane helix</keyword>
<proteinExistence type="predicted"/>
<dbReference type="InterPro" id="IPR007492">
    <property type="entry name" value="LytTR_DNA-bd_dom"/>
</dbReference>
<keyword evidence="1" id="KW-0472">Membrane</keyword>
<feature type="transmembrane region" description="Helical" evidence="1">
    <location>
        <begin position="21"/>
        <end position="42"/>
    </location>
</feature>
<sequence length="276" mass="31279">MFKSATMANLLNIPFLRTKGFGRPSFAVFVLFTLALCLLAVLQDFLQSNYNQSAFFLSESLLFRSFWILALPVVLVQVRLLRSKLPSRPTIQLPISIAGAVLLHLLLFSGLVNLLSALLFDHTYTFGRVFYYSITEDLYKCVLIYSLSAGIYRYWPVSKPKTFVPTSVLTIQDGRNYTALPIQEIIYIQAASPYIAIHTANKQYLHTASLKSILGELDENQFVRIHKSTIVNLGEVAGYQSRLNGDYDVRLKNGTELRLSRNYSSTFRQYFEATSA</sequence>
<dbReference type="PANTHER" id="PTHR37299">
    <property type="entry name" value="TRANSCRIPTIONAL REGULATOR-RELATED"/>
    <property type="match status" value="1"/>
</dbReference>
<dbReference type="PROSITE" id="PS50930">
    <property type="entry name" value="HTH_LYTTR"/>
    <property type="match status" value="1"/>
</dbReference>
<evidence type="ECO:0000313" key="4">
    <source>
        <dbReference type="Proteomes" id="UP001336835"/>
    </source>
</evidence>
<dbReference type="GO" id="GO:0003677">
    <property type="term" value="F:DNA binding"/>
    <property type="evidence" value="ECO:0007669"/>
    <property type="project" value="UniProtKB-KW"/>
</dbReference>
<protein>
    <submittedName>
        <fullName evidence="3">LytTR family DNA-binding domain-containing protein</fullName>
    </submittedName>
</protein>
<organism evidence="3 4">
    <name type="scientific">Pedobacter albus</name>
    <dbReference type="NCBI Taxonomy" id="3113905"/>
    <lineage>
        <taxon>Bacteria</taxon>
        <taxon>Pseudomonadati</taxon>
        <taxon>Bacteroidota</taxon>
        <taxon>Sphingobacteriia</taxon>
        <taxon>Sphingobacteriales</taxon>
        <taxon>Sphingobacteriaceae</taxon>
        <taxon>Pedobacter</taxon>
    </lineage>
</organism>
<evidence type="ECO:0000313" key="3">
    <source>
        <dbReference type="EMBL" id="MEE1945601.1"/>
    </source>
</evidence>
<accession>A0ABU7I821</accession>
<dbReference type="RefSeq" id="WP_330107942.1">
    <property type="nucleotide sequence ID" value="NZ_JAZDQT010000002.1"/>
</dbReference>
<comment type="caution">
    <text evidence="3">The sequence shown here is derived from an EMBL/GenBank/DDBJ whole genome shotgun (WGS) entry which is preliminary data.</text>
</comment>
<keyword evidence="1" id="KW-0812">Transmembrane</keyword>
<gene>
    <name evidence="3" type="ORF">VRU48_10835</name>
</gene>
<feature type="transmembrane region" description="Helical" evidence="1">
    <location>
        <begin position="93"/>
        <end position="117"/>
    </location>
</feature>
<reference evidence="3 4" key="1">
    <citation type="submission" date="2024-01" db="EMBL/GenBank/DDBJ databases">
        <title>Pedobacter sp. nov., isolated from fresh soil.</title>
        <authorList>
            <person name="Le N.T.T."/>
        </authorList>
    </citation>
    <scope>NUCLEOTIDE SEQUENCE [LARGE SCALE GENOMIC DNA]</scope>
    <source>
        <strain evidence="3 4">KR3-3</strain>
    </source>
</reference>
<feature type="transmembrane region" description="Helical" evidence="1">
    <location>
        <begin position="137"/>
        <end position="155"/>
    </location>
</feature>
<dbReference type="Proteomes" id="UP001336835">
    <property type="component" value="Unassembled WGS sequence"/>
</dbReference>
<dbReference type="PANTHER" id="PTHR37299:SF1">
    <property type="entry name" value="STAGE 0 SPORULATION PROTEIN A HOMOLOG"/>
    <property type="match status" value="1"/>
</dbReference>
<keyword evidence="4" id="KW-1185">Reference proteome</keyword>
<evidence type="ECO:0000256" key="1">
    <source>
        <dbReference type="SAM" id="Phobius"/>
    </source>
</evidence>
<dbReference type="InterPro" id="IPR046947">
    <property type="entry name" value="LytR-like"/>
</dbReference>
<name>A0ABU7I821_9SPHI</name>
<feature type="transmembrane region" description="Helical" evidence="1">
    <location>
        <begin position="62"/>
        <end position="81"/>
    </location>
</feature>